<feature type="region of interest" description="Disordered" evidence="1">
    <location>
        <begin position="30"/>
        <end position="124"/>
    </location>
</feature>
<dbReference type="WBParaSite" id="HDID_0000544701-mRNA-1">
    <property type="protein sequence ID" value="HDID_0000544701-mRNA-1"/>
    <property type="gene ID" value="HDID_0000544701"/>
</dbReference>
<dbReference type="EMBL" id="UYSG01002816">
    <property type="protein sequence ID" value="VDL57763.1"/>
    <property type="molecule type" value="Genomic_DNA"/>
</dbReference>
<proteinExistence type="predicted"/>
<reference evidence="4" key="1">
    <citation type="submission" date="2017-02" db="UniProtKB">
        <authorList>
            <consortium name="WormBaseParasite"/>
        </authorList>
    </citation>
    <scope>IDENTIFICATION</scope>
</reference>
<protein>
    <submittedName>
        <fullName evidence="2 4">Uncharacterized protein</fullName>
    </submittedName>
</protein>
<name>A0A0R3SKI2_HYMDI</name>
<evidence type="ECO:0000313" key="2">
    <source>
        <dbReference type="EMBL" id="VDL57763.1"/>
    </source>
</evidence>
<reference evidence="2 3" key="2">
    <citation type="submission" date="2018-11" db="EMBL/GenBank/DDBJ databases">
        <authorList>
            <consortium name="Pathogen Informatics"/>
        </authorList>
    </citation>
    <scope>NUCLEOTIDE SEQUENCE [LARGE SCALE GENOMIC DNA]</scope>
</reference>
<evidence type="ECO:0000256" key="1">
    <source>
        <dbReference type="SAM" id="MobiDB-lite"/>
    </source>
</evidence>
<feature type="compositionally biased region" description="Low complexity" evidence="1">
    <location>
        <begin position="73"/>
        <end position="84"/>
    </location>
</feature>
<dbReference type="Proteomes" id="UP000274504">
    <property type="component" value="Unassembled WGS sequence"/>
</dbReference>
<evidence type="ECO:0000313" key="3">
    <source>
        <dbReference type="Proteomes" id="UP000274504"/>
    </source>
</evidence>
<sequence>MTKAIGFEIFIGPSSSRTLRTASGAWYPTSPRYAPVLRPRSESGSRAAHGCSLRPLRGQVRRAGGPSIPGVRSAASSLESSDAATGGTAPPWQLTSPPLSSSTSRHQSAVPARRKISRGNRIGKSCIPSDLCKIRAK</sequence>
<feature type="compositionally biased region" description="Low complexity" evidence="1">
    <location>
        <begin position="94"/>
        <end position="104"/>
    </location>
</feature>
<organism evidence="4">
    <name type="scientific">Hymenolepis diminuta</name>
    <name type="common">Rat tapeworm</name>
    <dbReference type="NCBI Taxonomy" id="6216"/>
    <lineage>
        <taxon>Eukaryota</taxon>
        <taxon>Metazoa</taxon>
        <taxon>Spiralia</taxon>
        <taxon>Lophotrochozoa</taxon>
        <taxon>Platyhelminthes</taxon>
        <taxon>Cestoda</taxon>
        <taxon>Eucestoda</taxon>
        <taxon>Cyclophyllidea</taxon>
        <taxon>Hymenolepididae</taxon>
        <taxon>Hymenolepis</taxon>
    </lineage>
</organism>
<gene>
    <name evidence="2" type="ORF">HDID_LOCUS5445</name>
</gene>
<dbReference type="AlphaFoldDB" id="A0A0R3SKI2"/>
<evidence type="ECO:0000313" key="4">
    <source>
        <dbReference type="WBParaSite" id="HDID_0000544701-mRNA-1"/>
    </source>
</evidence>
<accession>A0A0R3SKI2</accession>